<evidence type="ECO:0000259" key="2">
    <source>
        <dbReference type="Pfam" id="PF06890"/>
    </source>
</evidence>
<feature type="region of interest" description="Disordered" evidence="1">
    <location>
        <begin position="167"/>
        <end position="188"/>
    </location>
</feature>
<sequence>MMVENIGRLARRILLMLARGTITLVDDSKTVQSVQVRVNALELIPDVPRFAEYGYTSNPPAGTQAVLGAKNGDRNDVIVIATSNATYRLTGLATGEMAIHDDKGQSVYLSAGGIIIKGGGLPITLTDTPKIRAETPLLECTGDIVDNCDTTGRSMAADRVIYDGHDHDVRNVQGGGSTIRSDPPTAVE</sequence>
<organism evidence="3 4">
    <name type="scientific">Caballeronia sordidicola</name>
    <name type="common">Burkholderia sordidicola</name>
    <dbReference type="NCBI Taxonomy" id="196367"/>
    <lineage>
        <taxon>Bacteria</taxon>
        <taxon>Pseudomonadati</taxon>
        <taxon>Pseudomonadota</taxon>
        <taxon>Betaproteobacteria</taxon>
        <taxon>Burkholderiales</taxon>
        <taxon>Burkholderiaceae</taxon>
        <taxon>Caballeronia</taxon>
    </lineage>
</organism>
<accession>A0A242N8L4</accession>
<protein>
    <submittedName>
        <fullName evidence="3">Prophage baseplate assembly protein V</fullName>
    </submittedName>
</protein>
<dbReference type="InterPro" id="IPR053861">
    <property type="entry name" value="Phage_Mu_Gp45_N"/>
</dbReference>
<gene>
    <name evidence="3" type="ORF">PAMC26577_01115</name>
</gene>
<proteinExistence type="predicted"/>
<feature type="domain" description="Bacteriophage Mu Gp45 N-terminal" evidence="2">
    <location>
        <begin position="19"/>
        <end position="84"/>
    </location>
</feature>
<dbReference type="Pfam" id="PF06890">
    <property type="entry name" value="Phage_Mu_Gp45"/>
    <property type="match status" value="1"/>
</dbReference>
<evidence type="ECO:0000313" key="4">
    <source>
        <dbReference type="Proteomes" id="UP000195221"/>
    </source>
</evidence>
<dbReference type="NCBIfam" id="TIGR01644">
    <property type="entry name" value="phage_P2_V"/>
    <property type="match status" value="1"/>
</dbReference>
<dbReference type="AlphaFoldDB" id="A0A242N8L4"/>
<evidence type="ECO:0000256" key="1">
    <source>
        <dbReference type="SAM" id="MobiDB-lite"/>
    </source>
</evidence>
<dbReference type="RefSeq" id="WP_256701052.1">
    <property type="nucleotide sequence ID" value="NZ_MSRG01000020.1"/>
</dbReference>
<dbReference type="EMBL" id="NBTZ01000009">
    <property type="protein sequence ID" value="OTP79496.1"/>
    <property type="molecule type" value="Genomic_DNA"/>
</dbReference>
<dbReference type="InterPro" id="IPR013046">
    <property type="entry name" value="GpV/Gp45"/>
</dbReference>
<evidence type="ECO:0000313" key="3">
    <source>
        <dbReference type="EMBL" id="OTP79496.1"/>
    </source>
</evidence>
<comment type="caution">
    <text evidence="3">The sequence shown here is derived from an EMBL/GenBank/DDBJ whole genome shotgun (WGS) entry which is preliminary data.</text>
</comment>
<reference evidence="3 4" key="1">
    <citation type="submission" date="2017-03" db="EMBL/GenBank/DDBJ databases">
        <title>Genome analysis of strain PAMC 26577.</title>
        <authorList>
            <person name="Oh H.-M."/>
            <person name="Yang J.-A."/>
        </authorList>
    </citation>
    <scope>NUCLEOTIDE SEQUENCE [LARGE SCALE GENOMIC DNA]</scope>
    <source>
        <strain evidence="3 4">PAMC 26577</strain>
    </source>
</reference>
<name>A0A242N8L4_CABSO</name>
<dbReference type="Proteomes" id="UP000195221">
    <property type="component" value="Unassembled WGS sequence"/>
</dbReference>